<dbReference type="PROSITE" id="PS00501">
    <property type="entry name" value="SPASE_I_1"/>
    <property type="match status" value="1"/>
</dbReference>
<organism evidence="15 16">
    <name type="scientific">Pseudobacillus wudalianchiensis</name>
    <dbReference type="NCBI Taxonomy" id="1743143"/>
    <lineage>
        <taxon>Bacteria</taxon>
        <taxon>Bacillati</taxon>
        <taxon>Bacillota</taxon>
        <taxon>Bacilli</taxon>
        <taxon>Bacillales</taxon>
        <taxon>Bacillaceae</taxon>
        <taxon>Pseudobacillus</taxon>
    </lineage>
</organism>
<dbReference type="Proteomes" id="UP000092578">
    <property type="component" value="Unassembled WGS sequence"/>
</dbReference>
<dbReference type="GO" id="GO:0006465">
    <property type="term" value="P:signal peptide processing"/>
    <property type="evidence" value="ECO:0007669"/>
    <property type="project" value="InterPro"/>
</dbReference>
<evidence type="ECO:0000259" key="14">
    <source>
        <dbReference type="Pfam" id="PF10502"/>
    </source>
</evidence>
<evidence type="ECO:0000256" key="13">
    <source>
        <dbReference type="RuleBase" id="RU362042"/>
    </source>
</evidence>
<name>A0A1B9AJ20_9BACI</name>
<proteinExistence type="inferred from homology"/>
<keyword evidence="8 12" id="KW-0378">Hydrolase</keyword>
<dbReference type="PANTHER" id="PTHR43390">
    <property type="entry name" value="SIGNAL PEPTIDASE I"/>
    <property type="match status" value="1"/>
</dbReference>
<dbReference type="RefSeq" id="WP_065411495.1">
    <property type="nucleotide sequence ID" value="NZ_MAYT01000028.1"/>
</dbReference>
<dbReference type="Gene3D" id="2.10.109.10">
    <property type="entry name" value="Umud Fragment, subunit A"/>
    <property type="match status" value="1"/>
</dbReference>
<evidence type="ECO:0000256" key="5">
    <source>
        <dbReference type="ARBA" id="ARBA00022475"/>
    </source>
</evidence>
<keyword evidence="7 12" id="KW-0812">Transmembrane</keyword>
<dbReference type="PROSITE" id="PS00761">
    <property type="entry name" value="SPASE_I_3"/>
    <property type="match status" value="1"/>
</dbReference>
<dbReference type="InterPro" id="IPR019757">
    <property type="entry name" value="Pept_S26A_signal_pept_1_Lys-AS"/>
</dbReference>
<evidence type="ECO:0000256" key="7">
    <source>
        <dbReference type="ARBA" id="ARBA00022692"/>
    </source>
</evidence>
<dbReference type="SUPFAM" id="SSF51306">
    <property type="entry name" value="LexA/Signal peptidase"/>
    <property type="match status" value="1"/>
</dbReference>
<evidence type="ECO:0000256" key="10">
    <source>
        <dbReference type="ARBA" id="ARBA00023136"/>
    </source>
</evidence>
<dbReference type="NCBIfam" id="TIGR02227">
    <property type="entry name" value="sigpep_I_bact"/>
    <property type="match status" value="1"/>
</dbReference>
<evidence type="ECO:0000256" key="8">
    <source>
        <dbReference type="ARBA" id="ARBA00022801"/>
    </source>
</evidence>
<feature type="transmembrane region" description="Helical" evidence="12">
    <location>
        <begin position="14"/>
        <end position="35"/>
    </location>
</feature>
<dbReference type="CDD" id="cd06530">
    <property type="entry name" value="S26_SPase_I"/>
    <property type="match status" value="1"/>
</dbReference>
<comment type="caution">
    <text evidence="15">The sequence shown here is derived from an EMBL/GenBank/DDBJ whole genome shotgun (WGS) entry which is preliminary data.</text>
</comment>
<gene>
    <name evidence="15" type="ORF">A8F95_12795</name>
</gene>
<evidence type="ECO:0000256" key="1">
    <source>
        <dbReference type="ARBA" id="ARBA00000677"/>
    </source>
</evidence>
<dbReference type="InterPro" id="IPR019758">
    <property type="entry name" value="Pept_S26A_signal_pept_1_CS"/>
</dbReference>
<keyword evidence="16" id="KW-1185">Reference proteome</keyword>
<evidence type="ECO:0000256" key="11">
    <source>
        <dbReference type="PIRSR" id="PIRSR600223-1"/>
    </source>
</evidence>
<comment type="subcellular location">
    <subcellularLocation>
        <location evidence="2">Cell membrane</location>
        <topology evidence="2">Single-pass type II membrane protein</topology>
    </subcellularLocation>
    <subcellularLocation>
        <location evidence="13">Membrane</location>
        <topology evidence="13">Single-pass type II membrane protein</topology>
    </subcellularLocation>
</comment>
<dbReference type="PROSITE" id="PS00760">
    <property type="entry name" value="SPASE_I_2"/>
    <property type="match status" value="1"/>
</dbReference>
<dbReference type="InterPro" id="IPR019756">
    <property type="entry name" value="Pept_S26A_signal_pept_1_Ser-AS"/>
</dbReference>
<dbReference type="FunFam" id="2.10.109.10:FF:000008">
    <property type="entry name" value="Signal peptidase I"/>
    <property type="match status" value="1"/>
</dbReference>
<accession>A0A1B9AJ20</accession>
<dbReference type="AlphaFoldDB" id="A0A1B9AJ20"/>
<evidence type="ECO:0000256" key="2">
    <source>
        <dbReference type="ARBA" id="ARBA00004401"/>
    </source>
</evidence>
<feature type="domain" description="Peptidase S26" evidence="14">
    <location>
        <begin position="9"/>
        <end position="169"/>
    </location>
</feature>
<dbReference type="PANTHER" id="PTHR43390:SF8">
    <property type="entry name" value="SIGNAL PEPTIDASE I"/>
    <property type="match status" value="1"/>
</dbReference>
<dbReference type="PRINTS" id="PR00727">
    <property type="entry name" value="LEADERPTASE"/>
</dbReference>
<keyword evidence="10 12" id="KW-0472">Membrane</keyword>
<keyword evidence="5" id="KW-1003">Cell membrane</keyword>
<comment type="similarity">
    <text evidence="3 13">Belongs to the peptidase S26 family.</text>
</comment>
<reference evidence="16" key="1">
    <citation type="submission" date="2016-05" db="EMBL/GenBank/DDBJ databases">
        <authorList>
            <person name="Liu B."/>
            <person name="Wang J."/>
            <person name="Zhu Y."/>
            <person name="Liu G."/>
            <person name="Chen Q."/>
            <person name="Chen Z."/>
            <person name="Lan J."/>
            <person name="Che J."/>
            <person name="Ge C."/>
            <person name="Shi H."/>
            <person name="Pan Z."/>
            <person name="Liu X."/>
        </authorList>
    </citation>
    <scope>NUCLEOTIDE SEQUENCE [LARGE SCALE GENOMIC DNA]</scope>
    <source>
        <strain evidence="16">FJAT-27215</strain>
    </source>
</reference>
<dbReference type="EC" id="3.4.21.89" evidence="4 12"/>
<evidence type="ECO:0000256" key="3">
    <source>
        <dbReference type="ARBA" id="ARBA00009370"/>
    </source>
</evidence>
<evidence type="ECO:0000313" key="15">
    <source>
        <dbReference type="EMBL" id="OCA83854.1"/>
    </source>
</evidence>
<evidence type="ECO:0000256" key="6">
    <source>
        <dbReference type="ARBA" id="ARBA00022670"/>
    </source>
</evidence>
<keyword evidence="6 12" id="KW-0645">Protease</keyword>
<dbReference type="GO" id="GO:0005886">
    <property type="term" value="C:plasma membrane"/>
    <property type="evidence" value="ECO:0007669"/>
    <property type="project" value="UniProtKB-SubCell"/>
</dbReference>
<dbReference type="GO" id="GO:0004252">
    <property type="term" value="F:serine-type endopeptidase activity"/>
    <property type="evidence" value="ECO:0007669"/>
    <property type="project" value="InterPro"/>
</dbReference>
<dbReference type="EMBL" id="MAYT01000028">
    <property type="protein sequence ID" value="OCA83854.1"/>
    <property type="molecule type" value="Genomic_DNA"/>
</dbReference>
<evidence type="ECO:0000256" key="9">
    <source>
        <dbReference type="ARBA" id="ARBA00022989"/>
    </source>
</evidence>
<sequence length="178" mass="20542">MAKEKNEFWEWTKAFLIAIGLAAIIRYFIIAPIVVDGESMMPTLNDGDWMIVNKLGEPERFDIVVFHAPEHKDYIKRVIGLPGDKVEYKDDKLYINGKYYKEPYLDEYKEQEPGPLTPDFTLQDITGEETVPKGEIFVLGDNRLYSKDSRHIGTIKIDEVVGDTSVVFWPLNKIRLVD</sequence>
<dbReference type="Pfam" id="PF10502">
    <property type="entry name" value="Peptidase_S26"/>
    <property type="match status" value="1"/>
</dbReference>
<dbReference type="InterPro" id="IPR036286">
    <property type="entry name" value="LexA/Signal_pep-like_sf"/>
</dbReference>
<dbReference type="InterPro" id="IPR000223">
    <property type="entry name" value="Pept_S26A_signal_pept_1"/>
</dbReference>
<comment type="catalytic activity">
    <reaction evidence="1 12">
        <text>Cleavage of hydrophobic, N-terminal signal or leader sequences from secreted and periplasmic proteins.</text>
        <dbReference type="EC" id="3.4.21.89"/>
    </reaction>
</comment>
<keyword evidence="9 12" id="KW-1133">Transmembrane helix</keyword>
<evidence type="ECO:0000256" key="4">
    <source>
        <dbReference type="ARBA" id="ARBA00013208"/>
    </source>
</evidence>
<feature type="active site" evidence="11">
    <location>
        <position position="39"/>
    </location>
</feature>
<evidence type="ECO:0000313" key="16">
    <source>
        <dbReference type="Proteomes" id="UP000092578"/>
    </source>
</evidence>
<dbReference type="InterPro" id="IPR019533">
    <property type="entry name" value="Peptidase_S26"/>
</dbReference>
<evidence type="ECO:0000256" key="12">
    <source>
        <dbReference type="RuleBase" id="RU003993"/>
    </source>
</evidence>
<feature type="active site" evidence="11">
    <location>
        <position position="76"/>
    </location>
</feature>
<dbReference type="GO" id="GO:0009003">
    <property type="term" value="F:signal peptidase activity"/>
    <property type="evidence" value="ECO:0007669"/>
    <property type="project" value="UniProtKB-EC"/>
</dbReference>
<protein>
    <recommendedName>
        <fullName evidence="4 12">Signal peptidase I</fullName>
        <ecNumber evidence="4 12">3.4.21.89</ecNumber>
    </recommendedName>
</protein>